<dbReference type="SMART" id="SM00490">
    <property type="entry name" value="HELICc"/>
    <property type="match status" value="1"/>
</dbReference>
<dbReference type="PANTHER" id="PTHR14950">
    <property type="entry name" value="DICER-RELATED"/>
    <property type="match status" value="1"/>
</dbReference>
<feature type="domain" description="RNase III" evidence="19">
    <location>
        <begin position="1098"/>
        <end position="1245"/>
    </location>
</feature>
<keyword evidence="7" id="KW-0547">Nucleotide-binding</keyword>
<evidence type="ECO:0000256" key="11">
    <source>
        <dbReference type="ARBA" id="ARBA00022840"/>
    </source>
</evidence>
<dbReference type="Gene3D" id="1.10.1520.10">
    <property type="entry name" value="Ribonuclease III domain"/>
    <property type="match status" value="2"/>
</dbReference>
<keyword evidence="5" id="KW-0479">Metal-binding</keyword>
<organism evidence="24 25">
    <name type="scientific">Colletotrichum tanaceti</name>
    <dbReference type="NCBI Taxonomy" id="1306861"/>
    <lineage>
        <taxon>Eukaryota</taxon>
        <taxon>Fungi</taxon>
        <taxon>Dikarya</taxon>
        <taxon>Ascomycota</taxon>
        <taxon>Pezizomycotina</taxon>
        <taxon>Sordariomycetes</taxon>
        <taxon>Hypocreomycetidae</taxon>
        <taxon>Glomerellales</taxon>
        <taxon>Glomerellaceae</taxon>
        <taxon>Colletotrichum</taxon>
        <taxon>Colletotrichum destructivum species complex</taxon>
    </lineage>
</organism>
<evidence type="ECO:0000256" key="4">
    <source>
        <dbReference type="ARBA" id="ARBA00022721"/>
    </source>
</evidence>
<proteinExistence type="inferred from homology"/>
<keyword evidence="4" id="KW-0930">Antiviral protein</keyword>
<dbReference type="PROSITE" id="PS50821">
    <property type="entry name" value="PAZ"/>
    <property type="match status" value="1"/>
</dbReference>
<evidence type="ECO:0000259" key="22">
    <source>
        <dbReference type="PROSITE" id="PS51194"/>
    </source>
</evidence>
<dbReference type="GO" id="GO:0004386">
    <property type="term" value="F:helicase activity"/>
    <property type="evidence" value="ECO:0007669"/>
    <property type="project" value="UniProtKB-KW"/>
</dbReference>
<protein>
    <recommendedName>
        <fullName evidence="3">Dicer-like protein 1</fullName>
    </recommendedName>
</protein>
<dbReference type="GO" id="GO:0004525">
    <property type="term" value="F:ribonuclease III activity"/>
    <property type="evidence" value="ECO:0007669"/>
    <property type="project" value="InterPro"/>
</dbReference>
<dbReference type="InterPro" id="IPR005034">
    <property type="entry name" value="Dicer_dimerisation"/>
</dbReference>
<evidence type="ECO:0000259" key="19">
    <source>
        <dbReference type="PROSITE" id="PS50142"/>
    </source>
</evidence>
<dbReference type="Pfam" id="PF00271">
    <property type="entry name" value="Helicase_C"/>
    <property type="match status" value="1"/>
</dbReference>
<dbReference type="GO" id="GO:0051607">
    <property type="term" value="P:defense response to virus"/>
    <property type="evidence" value="ECO:0007669"/>
    <property type="project" value="UniProtKB-KW"/>
</dbReference>
<evidence type="ECO:0000256" key="6">
    <source>
        <dbReference type="ARBA" id="ARBA00022737"/>
    </source>
</evidence>
<feature type="domain" description="Dicer dsRNA-binding fold" evidence="23">
    <location>
        <begin position="693"/>
        <end position="783"/>
    </location>
</feature>
<evidence type="ECO:0000256" key="15">
    <source>
        <dbReference type="ARBA" id="ARBA00023211"/>
    </source>
</evidence>
<dbReference type="GO" id="GO:0005737">
    <property type="term" value="C:cytoplasm"/>
    <property type="evidence" value="ECO:0007669"/>
    <property type="project" value="TreeGrafter"/>
</dbReference>
<feature type="compositionally biased region" description="Polar residues" evidence="18">
    <location>
        <begin position="37"/>
        <end position="52"/>
    </location>
</feature>
<evidence type="ECO:0000256" key="16">
    <source>
        <dbReference type="ARBA" id="ARBA00035116"/>
    </source>
</evidence>
<dbReference type="InterPro" id="IPR036389">
    <property type="entry name" value="RNase_III_sf"/>
</dbReference>
<evidence type="ECO:0000256" key="2">
    <source>
        <dbReference type="ARBA" id="ARBA00001946"/>
    </source>
</evidence>
<dbReference type="InterPro" id="IPR000999">
    <property type="entry name" value="RNase_III_dom"/>
</dbReference>
<comment type="cofactor">
    <cofactor evidence="1">
        <name>Mn(2+)</name>
        <dbReference type="ChEBI" id="CHEBI:29035"/>
    </cofactor>
</comment>
<dbReference type="GO" id="GO:0003723">
    <property type="term" value="F:RNA binding"/>
    <property type="evidence" value="ECO:0007669"/>
    <property type="project" value="UniProtKB-UniRule"/>
</dbReference>
<dbReference type="GO" id="GO:0050688">
    <property type="term" value="P:regulation of defense response to virus"/>
    <property type="evidence" value="ECO:0007669"/>
    <property type="project" value="UniProtKB-KW"/>
</dbReference>
<evidence type="ECO:0000256" key="5">
    <source>
        <dbReference type="ARBA" id="ARBA00022723"/>
    </source>
</evidence>
<dbReference type="PROSITE" id="PS50142">
    <property type="entry name" value="RNASE_3_2"/>
    <property type="match status" value="2"/>
</dbReference>
<dbReference type="InterPro" id="IPR056755">
    <property type="entry name" value="DSRM_2"/>
</dbReference>
<evidence type="ECO:0000259" key="21">
    <source>
        <dbReference type="PROSITE" id="PS51192"/>
    </source>
</evidence>
<dbReference type="Proteomes" id="UP000310108">
    <property type="component" value="Unassembled WGS sequence"/>
</dbReference>
<dbReference type="InterPro" id="IPR001650">
    <property type="entry name" value="Helicase_C-like"/>
</dbReference>
<dbReference type="InterPro" id="IPR014001">
    <property type="entry name" value="Helicase_ATP-bd"/>
</dbReference>
<evidence type="ECO:0000256" key="18">
    <source>
        <dbReference type="SAM" id="MobiDB-lite"/>
    </source>
</evidence>
<evidence type="ECO:0000256" key="9">
    <source>
        <dbReference type="ARBA" id="ARBA00022806"/>
    </source>
</evidence>
<dbReference type="Pfam" id="PF04851">
    <property type="entry name" value="ResIII"/>
    <property type="match status" value="1"/>
</dbReference>
<feature type="region of interest" description="Disordered" evidence="18">
    <location>
        <begin position="77"/>
        <end position="101"/>
    </location>
</feature>
<evidence type="ECO:0000256" key="8">
    <source>
        <dbReference type="ARBA" id="ARBA00022801"/>
    </source>
</evidence>
<keyword evidence="11" id="KW-0067">ATP-binding</keyword>
<name>A0A4U6XQ53_9PEZI</name>
<evidence type="ECO:0000256" key="13">
    <source>
        <dbReference type="ARBA" id="ARBA00022884"/>
    </source>
</evidence>
<evidence type="ECO:0000256" key="14">
    <source>
        <dbReference type="ARBA" id="ARBA00023118"/>
    </source>
</evidence>
<dbReference type="Pfam" id="PF03368">
    <property type="entry name" value="Dicer_dimer"/>
    <property type="match status" value="1"/>
</dbReference>
<evidence type="ECO:0000256" key="10">
    <source>
        <dbReference type="ARBA" id="ARBA00022833"/>
    </source>
</evidence>
<evidence type="ECO:0000256" key="3">
    <source>
        <dbReference type="ARBA" id="ARBA00020797"/>
    </source>
</evidence>
<evidence type="ECO:0000256" key="12">
    <source>
        <dbReference type="ARBA" id="ARBA00022842"/>
    </source>
</evidence>
<comment type="cofactor">
    <cofactor evidence="2">
        <name>Mg(2+)</name>
        <dbReference type="ChEBI" id="CHEBI:18420"/>
    </cofactor>
</comment>
<evidence type="ECO:0000313" key="24">
    <source>
        <dbReference type="EMBL" id="TKW57912.1"/>
    </source>
</evidence>
<dbReference type="CDD" id="cd00593">
    <property type="entry name" value="RIBOc"/>
    <property type="match status" value="2"/>
</dbReference>
<feature type="compositionally biased region" description="Acidic residues" evidence="18">
    <location>
        <begin position="88"/>
        <end position="100"/>
    </location>
</feature>
<keyword evidence="10" id="KW-0862">Zinc</keyword>
<dbReference type="Pfam" id="PF24995">
    <property type="entry name" value="DSRM_2"/>
    <property type="match status" value="1"/>
</dbReference>
<evidence type="ECO:0000259" key="23">
    <source>
        <dbReference type="PROSITE" id="PS51327"/>
    </source>
</evidence>
<dbReference type="Gene3D" id="3.30.160.380">
    <property type="entry name" value="Dicer dimerisation domain"/>
    <property type="match status" value="1"/>
</dbReference>
<feature type="domain" description="Helicase ATP-binding" evidence="21">
    <location>
        <begin position="177"/>
        <end position="359"/>
    </location>
</feature>
<reference evidence="24 25" key="1">
    <citation type="journal article" date="2019" name="PLoS ONE">
        <title>Comparative genome analysis indicates high evolutionary potential of pathogenicity genes in Colletotrichum tanaceti.</title>
        <authorList>
            <person name="Lelwala R.V."/>
            <person name="Korhonen P.K."/>
            <person name="Young N.D."/>
            <person name="Scott J.B."/>
            <person name="Ades P.A."/>
            <person name="Gasser R.B."/>
            <person name="Taylor P.W.J."/>
        </authorList>
    </citation>
    <scope>NUCLEOTIDE SEQUENCE [LARGE SCALE GENOMIC DNA]</scope>
    <source>
        <strain evidence="24">BRIP57314</strain>
    </source>
</reference>
<sequence>MERCNDQRVDDPLPTSIHAIDLEVGSTPCLLAPLAPTQLNQSPNSTALSSSSEEPHPTDLSKTLVSQLLVYNDDLEAQAGDEKSGINDGEDDDNDDDGYDEYLRWSLNPERNRKVSEKKRRDHALFQSWIKSNQTKVLDEASKTSKEQKPGSVAHLMKLESERFKIIQTPREYQIELFEKAKKKNTIVVLDTGSGKTLIAALLLRHILEKEIEDRAAGKPKRIAFFLVDKVSLVFQQHAVLDCNLEHPVGRFCGDMVDEMWSREFWTQQFEENMVIVCTAAILQKCLTHSYIRMNQINLLIFDEAHHTKKNHPYARIIKDFYIKEPVKEMRPRILGMTASPVDAQTDVKIATAQLECLLDSEIATVSEESLNSNSTARNITEIEVYYSSLPVPYETELYRKVSALVGCNPHFSKELSFAKAATSSLGPWAADRFWQLFLTDETILRLAHRTDMTYSGRKPNDKETAAAVQGLRDVIQAHEFNSATPTLDQVSIKVLRLWEELKLRFTNGPGYRCIVFVEMRLTAVLLADLFKQDGIKLPHLSPAILVGSQTATGLANMSFKQQVLTIQKFRQAEVNCLFATQVAEEGLDIPDCNLVMRFDLYRSVIQYIQSKGRARRQDSEYLSFIEGGNGKQARVVLQATYDQNVLRRFCNALPEDKKIMGFDISASVLKGDLHYKTYLIKSTGAMLTWASSLEVLANFASSLRQFNDEVLAPEYVIINQGQNFIAEVQLPAKSPIMHMTGFPHSNMKAARCSAAFEMCKELIKKKYIDHNLHPVFIKKLPAMRNARLAVSANKKSEYKMRTKPEIWSRLGPFDQLYVSALVLATPGAVGRDSKPLLLLTREKLPDLPVIPLWFGNEQQSEAFVVSLPTPIRVSETESELLKTFTFRIFRDVFSKEYEALTQNLPYFLAPTRCHHSVDLKRADATTLIDWDHLWTTKDKEYLEWEDGTADEFFSQKLVIDPSAGSRKFYLRGVRKDMKPMDPVPEGVPDPGHRAWRDPALEKNIKEYSVSLWAKSRTKRTWRDTQPVVEAEVVSLRRNLLDDFVEVGAEGSKICYLILEPMRVSTLPIDTVVMAFAFPALIHRIDSVMIALDACRLLELNIRPDLALEAVTKDSDNSDEHEKEKINFQCGMGKNYERLEFLGDCFLKMATTIAIFTENPDSNEFGYHVDRMLLICNQNLFNKAVDGSLPEYVRSKSFDRRSWYPSGLRLIRGKEGSVNQRHALADKSIADVSEALIGAAYLTYADTSDFDMAIRAVTAVVKSKNHLMTSWGDYYAAYTPPAWQFADPTPMQKELARQIKEKLGYEFKSPALLRSAFKHPSYPRAYENLPDYQRLEFLGDALLDMVCVDFLFHKFPDADPQWLTEHKTAMVSNQFLASLCVKLGLHKYVLSGHASLLNQTHDFVVSLESAKKDGEADGTFTQAYWIHVQHAPKYLSDVVEAYIGAIFIDSCYDYSHVRVFFDTHIRPFFTDMALYDSFASRHPVTNLAHILQDGFGCQGWRLMVSEVAPSVEEGGAAAITSSRILCGVMLHGQVYFHAAAASGRYAKIAAAKAAIEQLGDMAVETFRKAFGCDCEAQEGEHVIADHGTAI</sequence>
<dbReference type="GO" id="GO:0005524">
    <property type="term" value="F:ATP binding"/>
    <property type="evidence" value="ECO:0007669"/>
    <property type="project" value="UniProtKB-KW"/>
</dbReference>
<feature type="domain" description="Helicase C-terminal" evidence="22">
    <location>
        <begin position="490"/>
        <end position="671"/>
    </location>
</feature>
<dbReference type="Gene3D" id="3.40.50.300">
    <property type="entry name" value="P-loop containing nucleotide triphosphate hydrolases"/>
    <property type="match status" value="2"/>
</dbReference>
<keyword evidence="9" id="KW-0347">Helicase</keyword>
<dbReference type="STRING" id="1306861.A0A4U6XQ53"/>
<dbReference type="InterPro" id="IPR006935">
    <property type="entry name" value="Helicase/UvrB_N"/>
</dbReference>
<keyword evidence="12" id="KW-0460">Magnesium</keyword>
<dbReference type="GO" id="GO:0046872">
    <property type="term" value="F:metal ion binding"/>
    <property type="evidence" value="ECO:0007669"/>
    <property type="project" value="UniProtKB-KW"/>
</dbReference>
<evidence type="ECO:0000256" key="7">
    <source>
        <dbReference type="ARBA" id="ARBA00022741"/>
    </source>
</evidence>
<dbReference type="FunFam" id="3.40.50.300:FF:000628">
    <property type="entry name" value="Endoribonuclease Dicer"/>
    <property type="match status" value="1"/>
</dbReference>
<comment type="caution">
    <text evidence="24">The sequence shown here is derived from an EMBL/GenBank/DDBJ whole genome shotgun (WGS) entry which is preliminary data.</text>
</comment>
<keyword evidence="6" id="KW-0677">Repeat</keyword>
<feature type="region of interest" description="Disordered" evidence="18">
    <location>
        <begin position="35"/>
        <end position="60"/>
    </location>
</feature>
<gene>
    <name evidence="24" type="primary">DCL1</name>
    <name evidence="24" type="ORF">CTA1_8374</name>
</gene>
<dbReference type="Pfam" id="PF00636">
    <property type="entry name" value="Ribonuclease_3"/>
    <property type="match status" value="2"/>
</dbReference>
<keyword evidence="13 17" id="KW-0694">RNA-binding</keyword>
<dbReference type="SUPFAM" id="SSF69065">
    <property type="entry name" value="RNase III domain-like"/>
    <property type="match status" value="2"/>
</dbReference>
<feature type="domain" description="PAZ" evidence="20">
    <location>
        <begin position="938"/>
        <end position="1066"/>
    </location>
</feature>
<keyword evidence="8" id="KW-0378">Hydrolase</keyword>
<evidence type="ECO:0000256" key="1">
    <source>
        <dbReference type="ARBA" id="ARBA00001936"/>
    </source>
</evidence>
<dbReference type="CDD" id="cd18034">
    <property type="entry name" value="DEXHc_dicer"/>
    <property type="match status" value="1"/>
</dbReference>
<keyword evidence="25" id="KW-1185">Reference proteome</keyword>
<dbReference type="GO" id="GO:0030422">
    <property type="term" value="P:siRNA processing"/>
    <property type="evidence" value="ECO:0007669"/>
    <property type="project" value="TreeGrafter"/>
</dbReference>
<dbReference type="PANTHER" id="PTHR14950:SF62">
    <property type="entry name" value="DICER-LIKE PROTEIN 1"/>
    <property type="match status" value="1"/>
</dbReference>
<accession>A0A4U6XQ53</accession>
<dbReference type="PROSITE" id="PS51327">
    <property type="entry name" value="DICER_DSRBF"/>
    <property type="match status" value="1"/>
</dbReference>
<keyword evidence="14" id="KW-0051">Antiviral defense</keyword>
<dbReference type="SUPFAM" id="SSF52540">
    <property type="entry name" value="P-loop containing nucleoside triphosphate hydrolases"/>
    <property type="match status" value="1"/>
</dbReference>
<dbReference type="PROSITE" id="PS51194">
    <property type="entry name" value="HELICASE_CTER"/>
    <property type="match status" value="1"/>
</dbReference>
<evidence type="ECO:0000313" key="25">
    <source>
        <dbReference type="Proteomes" id="UP000310108"/>
    </source>
</evidence>
<dbReference type="SMART" id="SM00487">
    <property type="entry name" value="DEXDc"/>
    <property type="match status" value="1"/>
</dbReference>
<comment type="similarity">
    <text evidence="16 17">Belongs to the helicase family. Dicer subfamily.</text>
</comment>
<dbReference type="InterPro" id="IPR038248">
    <property type="entry name" value="Dicer_dimer_sf"/>
</dbReference>
<dbReference type="EMBL" id="PJEX01000033">
    <property type="protein sequence ID" value="TKW57912.1"/>
    <property type="molecule type" value="Genomic_DNA"/>
</dbReference>
<dbReference type="InterPro" id="IPR027417">
    <property type="entry name" value="P-loop_NTPase"/>
</dbReference>
<feature type="domain" description="RNase III" evidence="19">
    <location>
        <begin position="1296"/>
        <end position="1451"/>
    </location>
</feature>
<dbReference type="OrthoDB" id="416741at2759"/>
<keyword evidence="15" id="KW-0464">Manganese</keyword>
<evidence type="ECO:0000259" key="20">
    <source>
        <dbReference type="PROSITE" id="PS50821"/>
    </source>
</evidence>
<dbReference type="SMART" id="SM00535">
    <property type="entry name" value="RIBOc"/>
    <property type="match status" value="2"/>
</dbReference>
<dbReference type="GO" id="GO:0003677">
    <property type="term" value="F:DNA binding"/>
    <property type="evidence" value="ECO:0007669"/>
    <property type="project" value="InterPro"/>
</dbReference>
<dbReference type="GO" id="GO:0005634">
    <property type="term" value="C:nucleus"/>
    <property type="evidence" value="ECO:0007669"/>
    <property type="project" value="TreeGrafter"/>
</dbReference>
<dbReference type="PROSITE" id="PS51192">
    <property type="entry name" value="HELICASE_ATP_BIND_1"/>
    <property type="match status" value="1"/>
</dbReference>
<evidence type="ECO:0000256" key="17">
    <source>
        <dbReference type="PROSITE-ProRule" id="PRU00657"/>
    </source>
</evidence>
<dbReference type="FunFam" id="1.10.1520.10:FF:000015">
    <property type="entry name" value="Dicer-like protein 1"/>
    <property type="match status" value="1"/>
</dbReference>
<dbReference type="PROSITE" id="PS00517">
    <property type="entry name" value="RNASE_3_1"/>
    <property type="match status" value="1"/>
</dbReference>
<dbReference type="InterPro" id="IPR003100">
    <property type="entry name" value="PAZ_dom"/>
</dbReference>